<keyword evidence="2" id="KW-1185">Reference proteome</keyword>
<dbReference type="GeneID" id="80887564"/>
<gene>
    <name evidence="1" type="ORF">LMH87_000405</name>
</gene>
<dbReference type="KEGG" id="amus:LMH87_000405"/>
<evidence type="ECO:0000313" key="2">
    <source>
        <dbReference type="Proteomes" id="UP001144673"/>
    </source>
</evidence>
<dbReference type="EMBL" id="JAJHUN010000007">
    <property type="protein sequence ID" value="KAJ4155147.1"/>
    <property type="molecule type" value="Genomic_DNA"/>
</dbReference>
<name>A0A9W8QGR6_AKAMU</name>
<reference evidence="1" key="1">
    <citation type="journal article" date="2023" name="Access Microbiol">
        <title>De-novo genome assembly for Akanthomyces muscarius, a biocontrol agent of insect agricultural pests.</title>
        <authorList>
            <person name="Erdos Z."/>
            <person name="Studholme D.J."/>
            <person name="Raymond B."/>
            <person name="Sharma M."/>
        </authorList>
    </citation>
    <scope>NUCLEOTIDE SEQUENCE</scope>
    <source>
        <strain evidence="1">Ve6</strain>
    </source>
</reference>
<dbReference type="Proteomes" id="UP001144673">
    <property type="component" value="Chromosome 6"/>
</dbReference>
<evidence type="ECO:0000313" key="1">
    <source>
        <dbReference type="EMBL" id="KAJ4155147.1"/>
    </source>
</evidence>
<proteinExistence type="predicted"/>
<comment type="caution">
    <text evidence="1">The sequence shown here is derived from an EMBL/GenBank/DDBJ whole genome shotgun (WGS) entry which is preliminary data.</text>
</comment>
<sequence length="86" mass="9905">MALWHYRVWRRCLGLDITTAFVSKHSRPLSTLFCQSAGWPVPPFPQPPRLVCLSFKFPDQPTTGPARLAAHPLAYKIRHRHSSLRK</sequence>
<dbReference type="RefSeq" id="XP_056055271.1">
    <property type="nucleotide sequence ID" value="XM_056198308.1"/>
</dbReference>
<dbReference type="AlphaFoldDB" id="A0A9W8QGR6"/>
<organism evidence="1 2">
    <name type="scientific">Akanthomyces muscarius</name>
    <name type="common">Entomopathogenic fungus</name>
    <name type="synonym">Lecanicillium muscarium</name>
    <dbReference type="NCBI Taxonomy" id="2231603"/>
    <lineage>
        <taxon>Eukaryota</taxon>
        <taxon>Fungi</taxon>
        <taxon>Dikarya</taxon>
        <taxon>Ascomycota</taxon>
        <taxon>Pezizomycotina</taxon>
        <taxon>Sordariomycetes</taxon>
        <taxon>Hypocreomycetidae</taxon>
        <taxon>Hypocreales</taxon>
        <taxon>Cordycipitaceae</taxon>
        <taxon>Akanthomyces</taxon>
    </lineage>
</organism>
<accession>A0A9W8QGR6</accession>
<protein>
    <submittedName>
        <fullName evidence="1">Uncharacterized protein</fullName>
    </submittedName>
</protein>